<feature type="region of interest" description="Disordered" evidence="3">
    <location>
        <begin position="95"/>
        <end position="126"/>
    </location>
</feature>
<proteinExistence type="inferred from homology"/>
<dbReference type="KEGG" id="salm:D0Y50_01940"/>
<evidence type="ECO:0000256" key="1">
    <source>
        <dbReference type="ARBA" id="ARBA00093464"/>
    </source>
</evidence>
<keyword evidence="5" id="KW-1185">Reference proteome</keyword>
<feature type="compositionally biased region" description="Acidic residues" evidence="3">
    <location>
        <begin position="105"/>
        <end position="115"/>
    </location>
</feature>
<evidence type="ECO:0000313" key="4">
    <source>
        <dbReference type="EMBL" id="AXR08356.1"/>
    </source>
</evidence>
<evidence type="ECO:0000256" key="2">
    <source>
        <dbReference type="ARBA" id="ARBA00093628"/>
    </source>
</evidence>
<dbReference type="Pfam" id="PF04219">
    <property type="entry name" value="DUF413"/>
    <property type="match status" value="1"/>
</dbReference>
<dbReference type="AlphaFoldDB" id="A0A346NS49"/>
<dbReference type="InterPro" id="IPR007335">
    <property type="entry name" value="DUF413"/>
</dbReference>
<dbReference type="RefSeq" id="WP_108565839.1">
    <property type="nucleotide sequence ID" value="NZ_CP031769.1"/>
</dbReference>
<dbReference type="Proteomes" id="UP000262073">
    <property type="component" value="Chromosome"/>
</dbReference>
<reference evidence="4 5" key="1">
    <citation type="submission" date="2018-08" db="EMBL/GenBank/DDBJ databases">
        <title>Salinimonas sediminis sp. nov., a piezophilic bacterium isolated from a deep-sea sediment sample from the New Britain Trench.</title>
        <authorList>
            <person name="Cao J."/>
        </authorList>
    </citation>
    <scope>NUCLEOTIDE SEQUENCE [LARGE SCALE GENOMIC DNA]</scope>
    <source>
        <strain evidence="4 5">N102</strain>
    </source>
</reference>
<protein>
    <recommendedName>
        <fullName evidence="2">Macrodomain Ori protein</fullName>
    </recommendedName>
</protein>
<dbReference type="EMBL" id="CP031769">
    <property type="protein sequence ID" value="AXR08356.1"/>
    <property type="molecule type" value="Genomic_DNA"/>
</dbReference>
<organism evidence="4 5">
    <name type="scientific">Salinimonas sediminis</name>
    <dbReference type="NCBI Taxonomy" id="2303538"/>
    <lineage>
        <taxon>Bacteria</taxon>
        <taxon>Pseudomonadati</taxon>
        <taxon>Pseudomonadota</taxon>
        <taxon>Gammaproteobacteria</taxon>
        <taxon>Alteromonadales</taxon>
        <taxon>Alteromonadaceae</taxon>
        <taxon>Alteromonas/Salinimonas group</taxon>
        <taxon>Salinimonas</taxon>
    </lineage>
</organism>
<evidence type="ECO:0000256" key="3">
    <source>
        <dbReference type="SAM" id="MobiDB-lite"/>
    </source>
</evidence>
<name>A0A346NS49_9ALTE</name>
<gene>
    <name evidence="4" type="ORF">D0Y50_01940</name>
</gene>
<accession>A0A346NS49</accession>
<dbReference type="OrthoDB" id="6400110at2"/>
<evidence type="ECO:0000313" key="5">
    <source>
        <dbReference type="Proteomes" id="UP000262073"/>
    </source>
</evidence>
<sequence length="126" mass="14119">MAKLTRDSLTKRPFTDKRHYPYGFSRSGDFSIAESKLLMQYGSLIAALVDGELLPETEAEQRFVDVALGRMNPANATEKVWLKYQNRINRPRTASIYGSRKATDSDDASEADGVEDSGLQIQIDDE</sequence>
<comment type="similarity">
    <text evidence="1">Belongs to the MaoP family.</text>
</comment>